<gene>
    <name evidence="1" type="ORF">SAMN05192556_107160</name>
</gene>
<sequence length="77" mass="7808">MSDSTIRPMTLDEIDVVSGGISYDQAYQDFQEGGQQLGAGAGKLVASAWTGIALTPALIADSLGLSTSLPGGLPDLP</sequence>
<dbReference type="OrthoDB" id="6174323at2"/>
<evidence type="ECO:0000313" key="1">
    <source>
        <dbReference type="EMBL" id="SHL05916.1"/>
    </source>
</evidence>
<protein>
    <submittedName>
        <fullName evidence="1">Uncharacterized protein</fullName>
    </submittedName>
</protein>
<proteinExistence type="predicted"/>
<keyword evidence="2" id="KW-1185">Reference proteome</keyword>
<evidence type="ECO:0000313" key="2">
    <source>
        <dbReference type="Proteomes" id="UP000184248"/>
    </source>
</evidence>
<dbReference type="Proteomes" id="UP000184248">
    <property type="component" value="Unassembled WGS sequence"/>
</dbReference>
<name>A0A1M6XJ26_9GAMM</name>
<dbReference type="RefSeq" id="WP_064698732.1">
    <property type="nucleotide sequence ID" value="NZ_BDEO01000002.1"/>
</dbReference>
<organism evidence="1 2">
    <name type="scientific">Halomonas caseinilytica</name>
    <dbReference type="NCBI Taxonomy" id="438744"/>
    <lineage>
        <taxon>Bacteria</taxon>
        <taxon>Pseudomonadati</taxon>
        <taxon>Pseudomonadota</taxon>
        <taxon>Gammaproteobacteria</taxon>
        <taxon>Oceanospirillales</taxon>
        <taxon>Halomonadaceae</taxon>
        <taxon>Halomonas</taxon>
    </lineage>
</organism>
<accession>A0A1M6XJ26</accession>
<reference evidence="2" key="1">
    <citation type="submission" date="2016-11" db="EMBL/GenBank/DDBJ databases">
        <authorList>
            <person name="Varghese N."/>
            <person name="Submissions S."/>
        </authorList>
    </citation>
    <scope>NUCLEOTIDE SEQUENCE [LARGE SCALE GENOMIC DNA]</scope>
    <source>
        <strain evidence="2">ALO Sharm</strain>
    </source>
</reference>
<dbReference type="EMBL" id="FRAL01000007">
    <property type="protein sequence ID" value="SHL05916.1"/>
    <property type="molecule type" value="Genomic_DNA"/>
</dbReference>
<dbReference type="AlphaFoldDB" id="A0A1M6XJ26"/>